<dbReference type="Pfam" id="PF03140">
    <property type="entry name" value="DUF247"/>
    <property type="match status" value="1"/>
</dbReference>
<evidence type="ECO:0000313" key="1">
    <source>
        <dbReference type="EMBL" id="WKA07320.1"/>
    </source>
</evidence>
<accession>A0ABY9DL39</accession>
<sequence length="65" mass="7132">MAEQPMDFRAERSPERGTAAVIRRVPIGIIGGNENSFRPIVLAVGPYHHGNENLRRMEACEAGAD</sequence>
<keyword evidence="2" id="KW-1185">Reference proteome</keyword>
<organism evidence="1 2">
    <name type="scientific">Vitis vinifera</name>
    <name type="common">Grape</name>
    <dbReference type="NCBI Taxonomy" id="29760"/>
    <lineage>
        <taxon>Eukaryota</taxon>
        <taxon>Viridiplantae</taxon>
        <taxon>Streptophyta</taxon>
        <taxon>Embryophyta</taxon>
        <taxon>Tracheophyta</taxon>
        <taxon>Spermatophyta</taxon>
        <taxon>Magnoliopsida</taxon>
        <taxon>eudicotyledons</taxon>
        <taxon>Gunneridae</taxon>
        <taxon>Pentapetalae</taxon>
        <taxon>rosids</taxon>
        <taxon>Vitales</taxon>
        <taxon>Vitaceae</taxon>
        <taxon>Viteae</taxon>
        <taxon>Vitis</taxon>
    </lineage>
</organism>
<gene>
    <name evidence="1" type="ORF">VitviT2T_025162</name>
</gene>
<dbReference type="EMBL" id="CP126663">
    <property type="protein sequence ID" value="WKA07320.1"/>
    <property type="molecule type" value="Genomic_DNA"/>
</dbReference>
<dbReference type="InterPro" id="IPR004158">
    <property type="entry name" value="DUF247_pln"/>
</dbReference>
<dbReference type="Proteomes" id="UP001227230">
    <property type="component" value="Chromosome 16"/>
</dbReference>
<evidence type="ECO:0000313" key="2">
    <source>
        <dbReference type="Proteomes" id="UP001227230"/>
    </source>
</evidence>
<protein>
    <submittedName>
        <fullName evidence="1">Uncharacterized protein</fullName>
    </submittedName>
</protein>
<name>A0ABY9DL39_VITVI</name>
<reference evidence="1 2" key="1">
    <citation type="journal article" date="2023" name="Hortic Res">
        <title>The complete reference genome for grapevine (Vitis vinifera L.) genetics and breeding.</title>
        <authorList>
            <person name="Shi X."/>
            <person name="Cao S."/>
            <person name="Wang X."/>
            <person name="Huang S."/>
            <person name="Wang Y."/>
            <person name="Liu Z."/>
            <person name="Liu W."/>
            <person name="Leng X."/>
            <person name="Peng Y."/>
            <person name="Wang N."/>
            <person name="Wang Y."/>
            <person name="Ma Z."/>
            <person name="Xu X."/>
            <person name="Zhang F."/>
            <person name="Xue H."/>
            <person name="Zhong H."/>
            <person name="Wang Y."/>
            <person name="Zhang K."/>
            <person name="Velt A."/>
            <person name="Avia K."/>
            <person name="Holtgrawe D."/>
            <person name="Grimplet J."/>
            <person name="Matus J.T."/>
            <person name="Ware D."/>
            <person name="Wu X."/>
            <person name="Wang H."/>
            <person name="Liu C."/>
            <person name="Fang Y."/>
            <person name="Rustenholz C."/>
            <person name="Cheng Z."/>
            <person name="Xiao H."/>
            <person name="Zhou Y."/>
        </authorList>
    </citation>
    <scope>NUCLEOTIDE SEQUENCE [LARGE SCALE GENOMIC DNA]</scope>
    <source>
        <strain evidence="2">cv. Pinot noir / PN40024</strain>
        <tissue evidence="1">Leaf</tissue>
    </source>
</reference>
<proteinExistence type="predicted"/>